<evidence type="ECO:0000256" key="4">
    <source>
        <dbReference type="ARBA" id="ARBA00026121"/>
    </source>
</evidence>
<feature type="domain" description="AMP-dependent synthetase/ligase" evidence="7">
    <location>
        <begin position="13"/>
        <end position="384"/>
    </location>
</feature>
<dbReference type="EC" id="6.2.1.3" evidence="4"/>
<dbReference type="Gene3D" id="3.30.300.30">
    <property type="match status" value="1"/>
</dbReference>
<evidence type="ECO:0000313" key="9">
    <source>
        <dbReference type="EMBL" id="PJK29291.1"/>
    </source>
</evidence>
<dbReference type="Proteomes" id="UP000229498">
    <property type="component" value="Unassembled WGS sequence"/>
</dbReference>
<comment type="caution">
    <text evidence="9">The sequence shown here is derived from an EMBL/GenBank/DDBJ whole genome shotgun (WGS) entry which is preliminary data.</text>
</comment>
<dbReference type="PANTHER" id="PTHR43767">
    <property type="entry name" value="LONG-CHAIN-FATTY-ACID--COA LIGASE"/>
    <property type="match status" value="1"/>
</dbReference>
<dbReference type="PANTHER" id="PTHR43767:SF8">
    <property type="entry name" value="LONG-CHAIN-FATTY-ACID--COA LIGASE"/>
    <property type="match status" value="1"/>
</dbReference>
<dbReference type="AlphaFoldDB" id="A0A2M9G0P7"/>
<comment type="pathway">
    <text evidence="2">Lipid metabolism; fatty acid beta-oxidation.</text>
</comment>
<reference evidence="9 10" key="1">
    <citation type="submission" date="2017-11" db="EMBL/GenBank/DDBJ databases">
        <title>Draft genome sequence of Rhizobiales bacterium SY3-13.</title>
        <authorList>
            <person name="Sun C."/>
        </authorList>
    </citation>
    <scope>NUCLEOTIDE SEQUENCE [LARGE SCALE GENOMIC DNA]</scope>
    <source>
        <strain evidence="9 10">SY3-13</strain>
    </source>
</reference>
<keyword evidence="10" id="KW-1185">Reference proteome</keyword>
<dbReference type="RefSeq" id="WP_109795890.1">
    <property type="nucleotide sequence ID" value="NZ_PHIG01000034.1"/>
</dbReference>
<evidence type="ECO:0000259" key="8">
    <source>
        <dbReference type="Pfam" id="PF13193"/>
    </source>
</evidence>
<dbReference type="InterPro" id="IPR042099">
    <property type="entry name" value="ANL_N_sf"/>
</dbReference>
<evidence type="ECO:0000256" key="5">
    <source>
        <dbReference type="ARBA" id="ARBA00039545"/>
    </source>
</evidence>
<protein>
    <recommendedName>
        <fullName evidence="5">Long-chain-fatty-acid--CoA ligase</fullName>
        <ecNumber evidence="4">6.2.1.3</ecNumber>
    </recommendedName>
    <alternativeName>
        <fullName evidence="6">Long-chain acyl-CoA synthetase</fullName>
    </alternativeName>
</protein>
<dbReference type="Gene3D" id="3.40.50.12780">
    <property type="entry name" value="N-terminal domain of ligase-like"/>
    <property type="match status" value="1"/>
</dbReference>
<name>A0A2M9G0P7_9PROT</name>
<organism evidence="9 10">
    <name type="scientific">Minwuia thermotolerans</name>
    <dbReference type="NCBI Taxonomy" id="2056226"/>
    <lineage>
        <taxon>Bacteria</taxon>
        <taxon>Pseudomonadati</taxon>
        <taxon>Pseudomonadota</taxon>
        <taxon>Alphaproteobacteria</taxon>
        <taxon>Minwuiales</taxon>
        <taxon>Minwuiaceae</taxon>
        <taxon>Minwuia</taxon>
    </lineage>
</organism>
<dbReference type="InterPro" id="IPR050237">
    <property type="entry name" value="ATP-dep_AMP-bd_enzyme"/>
</dbReference>
<evidence type="ECO:0000256" key="3">
    <source>
        <dbReference type="ARBA" id="ARBA00022598"/>
    </source>
</evidence>
<evidence type="ECO:0000259" key="7">
    <source>
        <dbReference type="Pfam" id="PF00501"/>
    </source>
</evidence>
<gene>
    <name evidence="9" type="ORF">CVT23_12935</name>
</gene>
<dbReference type="InterPro" id="IPR000873">
    <property type="entry name" value="AMP-dep_synth/lig_dom"/>
</dbReference>
<keyword evidence="3" id="KW-0436">Ligase</keyword>
<dbReference type="Pfam" id="PF00501">
    <property type="entry name" value="AMP-binding"/>
    <property type="match status" value="1"/>
</dbReference>
<evidence type="ECO:0000256" key="2">
    <source>
        <dbReference type="ARBA" id="ARBA00005005"/>
    </source>
</evidence>
<proteinExistence type="predicted"/>
<evidence type="ECO:0000256" key="1">
    <source>
        <dbReference type="ARBA" id="ARBA00004170"/>
    </source>
</evidence>
<dbReference type="SUPFAM" id="SSF56801">
    <property type="entry name" value="Acetyl-CoA synthetase-like"/>
    <property type="match status" value="1"/>
</dbReference>
<comment type="subcellular location">
    <subcellularLocation>
        <location evidence="1">Membrane</location>
        <topology evidence="1">Peripheral membrane protein</topology>
    </subcellularLocation>
</comment>
<dbReference type="InterPro" id="IPR025110">
    <property type="entry name" value="AMP-bd_C"/>
</dbReference>
<feature type="domain" description="AMP-binding enzyme C-terminal" evidence="8">
    <location>
        <begin position="435"/>
        <end position="507"/>
    </location>
</feature>
<dbReference type="InterPro" id="IPR045851">
    <property type="entry name" value="AMP-bd_C_sf"/>
</dbReference>
<evidence type="ECO:0000256" key="6">
    <source>
        <dbReference type="ARBA" id="ARBA00042773"/>
    </source>
</evidence>
<dbReference type="GO" id="GO:0004467">
    <property type="term" value="F:long-chain fatty acid-CoA ligase activity"/>
    <property type="evidence" value="ECO:0007669"/>
    <property type="project" value="UniProtKB-EC"/>
</dbReference>
<dbReference type="Pfam" id="PF13193">
    <property type="entry name" value="AMP-binding_C"/>
    <property type="match status" value="1"/>
</dbReference>
<sequence length="535" mass="57166">MTNLTELLGIAEKRAEGRPVLVYQGREWSHAELAAQSRRVAAGLKSLGVGKGDRVAIWLPNAPAYLAVFFACARLGAIALAVNTRYRSVEVGDIVSRAGAKAMIYWPDFKGIAFNEILAGIDPGELAGLEHLIVYSEDGAPAVSPVPEATPVSYDDLAAHAELEEDHADDGLGCAIFTTSGTTSKPKFVLHHQSSIADHGLQIADSFGWRGEDVVHLLAMPYCGVFGLTQSMGAIASGRTMVTMPYLDIPEAVRLMKAHRVTHTAGSDDMYAMMLEEAAGEQTPFPAFRSGIYALFNAALEDIVERAEQRGMYITGVYGMSEVQALFTRWPDGSPVAVRKRGGGIPIAPTAAVRVRDPESGRLLGVGEPGELEARGPSMMMEYFLNPEATAKTLTDDGFIRTGDLAQMTEEGGFEYLSRMGDVLRLGGFLTAPAEIEARLLEHPSVKDVQVVGANVGGRNRAVAFVIPAGAGYDEAAVIAHCAAGLAKYKVPARAVPLDAFPVTQSANGVKIQKAKLREMAGELDEEPRRRAGQG</sequence>
<dbReference type="EMBL" id="PHIG01000034">
    <property type="protein sequence ID" value="PJK29291.1"/>
    <property type="molecule type" value="Genomic_DNA"/>
</dbReference>
<accession>A0A2M9G0P7</accession>
<dbReference type="GO" id="GO:0016020">
    <property type="term" value="C:membrane"/>
    <property type="evidence" value="ECO:0007669"/>
    <property type="project" value="UniProtKB-SubCell"/>
</dbReference>
<dbReference type="OrthoDB" id="8185589at2"/>
<evidence type="ECO:0000313" key="10">
    <source>
        <dbReference type="Proteomes" id="UP000229498"/>
    </source>
</evidence>